<dbReference type="GO" id="GO:0005886">
    <property type="term" value="C:plasma membrane"/>
    <property type="evidence" value="ECO:0007669"/>
    <property type="project" value="TreeGrafter"/>
</dbReference>
<feature type="transmembrane region" description="Helical" evidence="5">
    <location>
        <begin position="242"/>
        <end position="261"/>
    </location>
</feature>
<dbReference type="GO" id="GO:0008528">
    <property type="term" value="F:G protein-coupled peptide receptor activity"/>
    <property type="evidence" value="ECO:0007669"/>
    <property type="project" value="TreeGrafter"/>
</dbReference>
<protein>
    <recommendedName>
        <fullName evidence="6">G-protein coupled receptors family 2 profile 2 domain-containing protein</fullName>
    </recommendedName>
</protein>
<keyword evidence="4 5" id="KW-0472">Membrane</keyword>
<name>A0A8S1BLJ2_ARCPL</name>
<dbReference type="InterPro" id="IPR051384">
    <property type="entry name" value="Mth_GPCR"/>
</dbReference>
<dbReference type="AlphaFoldDB" id="A0A8S1BLJ2"/>
<dbReference type="OrthoDB" id="6134459at2759"/>
<evidence type="ECO:0000313" key="8">
    <source>
        <dbReference type="Proteomes" id="UP000494106"/>
    </source>
</evidence>
<keyword evidence="3 5" id="KW-1133">Transmembrane helix</keyword>
<dbReference type="PANTHER" id="PTHR47154">
    <property type="entry name" value="G-PROTEIN COUPLED RECEPTOR MTH-RELATED"/>
    <property type="match status" value="1"/>
</dbReference>
<evidence type="ECO:0000259" key="6">
    <source>
        <dbReference type="PROSITE" id="PS50261"/>
    </source>
</evidence>
<dbReference type="Proteomes" id="UP000494106">
    <property type="component" value="Unassembled WGS sequence"/>
</dbReference>
<evidence type="ECO:0000256" key="3">
    <source>
        <dbReference type="ARBA" id="ARBA00022989"/>
    </source>
</evidence>
<evidence type="ECO:0000256" key="5">
    <source>
        <dbReference type="SAM" id="Phobius"/>
    </source>
</evidence>
<feature type="transmembrane region" description="Helical" evidence="5">
    <location>
        <begin position="54"/>
        <end position="75"/>
    </location>
</feature>
<feature type="transmembrane region" description="Helical" evidence="5">
    <location>
        <begin position="273"/>
        <end position="296"/>
    </location>
</feature>
<dbReference type="CDD" id="cd15039">
    <property type="entry name" value="7tmB3_Methuselah-like"/>
    <property type="match status" value="1"/>
</dbReference>
<dbReference type="PANTHER" id="PTHR47154:SF2">
    <property type="entry name" value="G-PROTEIN COUPLED RECEPTOR MTH-RELATED"/>
    <property type="match status" value="1"/>
</dbReference>
<comment type="subcellular location">
    <subcellularLocation>
        <location evidence="1">Membrane</location>
        <topology evidence="1">Multi-pass membrane protein</topology>
    </subcellularLocation>
</comment>
<keyword evidence="2 5" id="KW-0812">Transmembrane</keyword>
<feature type="transmembrane region" description="Helical" evidence="5">
    <location>
        <begin position="206"/>
        <end position="230"/>
    </location>
</feature>
<gene>
    <name evidence="7" type="ORF">APLA_LOCUS17082</name>
</gene>
<organism evidence="7 8">
    <name type="scientific">Arctia plantaginis</name>
    <name type="common">Wood tiger moth</name>
    <name type="synonym">Phalaena plantaginis</name>
    <dbReference type="NCBI Taxonomy" id="874455"/>
    <lineage>
        <taxon>Eukaryota</taxon>
        <taxon>Metazoa</taxon>
        <taxon>Ecdysozoa</taxon>
        <taxon>Arthropoda</taxon>
        <taxon>Hexapoda</taxon>
        <taxon>Insecta</taxon>
        <taxon>Pterygota</taxon>
        <taxon>Neoptera</taxon>
        <taxon>Endopterygota</taxon>
        <taxon>Lepidoptera</taxon>
        <taxon>Glossata</taxon>
        <taxon>Ditrysia</taxon>
        <taxon>Noctuoidea</taxon>
        <taxon>Erebidae</taxon>
        <taxon>Arctiinae</taxon>
        <taxon>Arctia</taxon>
    </lineage>
</organism>
<evidence type="ECO:0000256" key="2">
    <source>
        <dbReference type="ARBA" id="ARBA00022692"/>
    </source>
</evidence>
<evidence type="ECO:0000256" key="1">
    <source>
        <dbReference type="ARBA" id="ARBA00004141"/>
    </source>
</evidence>
<reference evidence="7 8" key="1">
    <citation type="submission" date="2020-04" db="EMBL/GenBank/DDBJ databases">
        <authorList>
            <person name="Wallbank WR R."/>
            <person name="Pardo Diaz C."/>
            <person name="Kozak K."/>
            <person name="Martin S."/>
            <person name="Jiggins C."/>
            <person name="Moest M."/>
            <person name="Warren A I."/>
            <person name="Byers J.R.P. K."/>
            <person name="Montejo-Kovacevich G."/>
            <person name="Yen C E."/>
        </authorList>
    </citation>
    <scope>NUCLEOTIDE SEQUENCE [LARGE SCALE GENOMIC DNA]</scope>
</reference>
<dbReference type="InterPro" id="IPR017981">
    <property type="entry name" value="GPCR_2-like_7TM"/>
</dbReference>
<feature type="domain" description="G-protein coupled receptors family 2 profile 2" evidence="6">
    <location>
        <begin position="51"/>
        <end position="297"/>
    </location>
</feature>
<evidence type="ECO:0000256" key="4">
    <source>
        <dbReference type="ARBA" id="ARBA00023136"/>
    </source>
</evidence>
<feature type="transmembrane region" description="Helical" evidence="5">
    <location>
        <begin position="159"/>
        <end position="181"/>
    </location>
</feature>
<dbReference type="PROSITE" id="PS50261">
    <property type="entry name" value="G_PROTEIN_RECEP_F2_4"/>
    <property type="match status" value="1"/>
</dbReference>
<comment type="caution">
    <text evidence="7">The sequence shown here is derived from an EMBL/GenBank/DDBJ whole genome shotgun (WGS) entry which is preliminary data.</text>
</comment>
<dbReference type="Gene3D" id="1.20.1070.10">
    <property type="entry name" value="Rhodopsin 7-helix transmembrane proteins"/>
    <property type="match status" value="1"/>
</dbReference>
<evidence type="ECO:0000313" key="7">
    <source>
        <dbReference type="EMBL" id="CAB3259462.1"/>
    </source>
</evidence>
<feature type="transmembrane region" description="Helical" evidence="5">
    <location>
        <begin position="87"/>
        <end position="108"/>
    </location>
</feature>
<keyword evidence="8" id="KW-1185">Reference proteome</keyword>
<feature type="transmembrane region" description="Helical" evidence="5">
    <location>
        <begin position="120"/>
        <end position="138"/>
    </location>
</feature>
<accession>A0A8S1BLJ2</accession>
<dbReference type="GO" id="GO:0007166">
    <property type="term" value="P:cell surface receptor signaling pathway"/>
    <property type="evidence" value="ECO:0007669"/>
    <property type="project" value="InterPro"/>
</dbReference>
<proteinExistence type="predicted"/>
<sequence length="348" mass="40458">MLSSDSSEKHQVTLKKILYRQCNQKTRCNILNNVTAAAFVYDDEEEEEIIDNTILGYCLIVSVIFLIPTALIYTALPELRDVQGKSIINFCISLAIGQGILIFLRLATYSDMALCATRGFLTYFFIIAAFFWTNAISIQMLLNTRRPATLDYSWHEFKWFFLYSWGSPTLLTVCMAIVNFYPGKHQKPGIGLNDCWFFNKSQQWYYMYSVMSLLLAANIAIFIYVSLVIWRLSFSSSHLKTLKYKFLISVRLILLMGLPWVFEMVKSLFEKHIIWTIIEVFNSMQGLLIFLLLVVFRKRVIKVMYKHRWLDCISGFVEEHLALQDDEENVVQHTDVPMSMGNRNIVVV</sequence>
<dbReference type="EMBL" id="CADEBC010000616">
    <property type="protein sequence ID" value="CAB3259462.1"/>
    <property type="molecule type" value="Genomic_DNA"/>
</dbReference>